<dbReference type="EMBL" id="JACJHR010000070">
    <property type="protein sequence ID" value="MBB2504306.1"/>
    <property type="molecule type" value="Genomic_DNA"/>
</dbReference>
<name>A0A8E1W5L3_9PSEU</name>
<dbReference type="AlphaFoldDB" id="A0A8E1W5L3"/>
<feature type="compositionally biased region" description="Basic and acidic residues" evidence="1">
    <location>
        <begin position="84"/>
        <end position="97"/>
    </location>
</feature>
<organism evidence="2 3">
    <name type="scientific">Amycolatopsis echigonensis</name>
    <dbReference type="NCBI Taxonomy" id="2576905"/>
    <lineage>
        <taxon>Bacteria</taxon>
        <taxon>Bacillati</taxon>
        <taxon>Actinomycetota</taxon>
        <taxon>Actinomycetes</taxon>
        <taxon>Pseudonocardiales</taxon>
        <taxon>Pseudonocardiaceae</taxon>
        <taxon>Amycolatopsis</taxon>
    </lineage>
</organism>
<sequence length="121" mass="13451">MPRAGKVCTGTRGVRCTEVVPAGTRCPACTRRAEEQRGSARARGYDHRHETRFRRAVLELHPICQLCGRDVAVHADHHPVDRRTLVLRGEDPNDPRHGRGLCASCHSAETAKAQPGGWNRR</sequence>
<evidence type="ECO:0000313" key="3">
    <source>
        <dbReference type="Proteomes" id="UP000550260"/>
    </source>
</evidence>
<evidence type="ECO:0000313" key="2">
    <source>
        <dbReference type="EMBL" id="MBB2504306.1"/>
    </source>
</evidence>
<dbReference type="RefSeq" id="WP_183126262.1">
    <property type="nucleotide sequence ID" value="NZ_JACJHR010000070.1"/>
</dbReference>
<gene>
    <name evidence="2" type="ORF">H5411_34835</name>
</gene>
<dbReference type="Proteomes" id="UP000550260">
    <property type="component" value="Unassembled WGS sequence"/>
</dbReference>
<comment type="caution">
    <text evidence="2">The sequence shown here is derived from an EMBL/GenBank/DDBJ whole genome shotgun (WGS) entry which is preliminary data.</text>
</comment>
<feature type="region of interest" description="Disordered" evidence="1">
    <location>
        <begin position="84"/>
        <end position="121"/>
    </location>
</feature>
<protein>
    <submittedName>
        <fullName evidence="2">Holin</fullName>
    </submittedName>
</protein>
<evidence type="ECO:0000256" key="1">
    <source>
        <dbReference type="SAM" id="MobiDB-lite"/>
    </source>
</evidence>
<proteinExistence type="predicted"/>
<reference evidence="2 3" key="1">
    <citation type="submission" date="2020-08" db="EMBL/GenBank/DDBJ databases">
        <title>Amycolatopsis echigonensis JCM 21831.</title>
        <authorList>
            <person name="Tedsree N."/>
            <person name="Kuncharoen N."/>
            <person name="Likhitwitayawuid K."/>
            <person name="Tanasupawat S."/>
        </authorList>
    </citation>
    <scope>NUCLEOTIDE SEQUENCE [LARGE SCALE GENOMIC DNA]</scope>
    <source>
        <strain evidence="2 3">JCM 21831</strain>
    </source>
</reference>
<accession>A0A8E1W5L3</accession>